<protein>
    <submittedName>
        <fullName evidence="1">S-locus glycoprotein domain-containing protein</fullName>
    </submittedName>
</protein>
<dbReference type="Proteomes" id="UP000245207">
    <property type="component" value="Unassembled WGS sequence"/>
</dbReference>
<keyword evidence="2" id="KW-1185">Reference proteome</keyword>
<reference evidence="1 2" key="1">
    <citation type="journal article" date="2018" name="Mol. Plant">
        <title>The genome of Artemisia annua provides insight into the evolution of Asteraceae family and artemisinin biosynthesis.</title>
        <authorList>
            <person name="Shen Q."/>
            <person name="Zhang L."/>
            <person name="Liao Z."/>
            <person name="Wang S."/>
            <person name="Yan T."/>
            <person name="Shi P."/>
            <person name="Liu M."/>
            <person name="Fu X."/>
            <person name="Pan Q."/>
            <person name="Wang Y."/>
            <person name="Lv Z."/>
            <person name="Lu X."/>
            <person name="Zhang F."/>
            <person name="Jiang W."/>
            <person name="Ma Y."/>
            <person name="Chen M."/>
            <person name="Hao X."/>
            <person name="Li L."/>
            <person name="Tang Y."/>
            <person name="Lv G."/>
            <person name="Zhou Y."/>
            <person name="Sun X."/>
            <person name="Brodelius P.E."/>
            <person name="Rose J.K.C."/>
            <person name="Tang K."/>
        </authorList>
    </citation>
    <scope>NUCLEOTIDE SEQUENCE [LARGE SCALE GENOMIC DNA]</scope>
    <source>
        <strain evidence="2">cv. Huhao1</strain>
        <tissue evidence="1">Leaf</tissue>
    </source>
</reference>
<proteinExistence type="predicted"/>
<dbReference type="EMBL" id="PKPP01004538">
    <property type="protein sequence ID" value="PWA63888.1"/>
    <property type="molecule type" value="Genomic_DNA"/>
</dbReference>
<evidence type="ECO:0000313" key="2">
    <source>
        <dbReference type="Proteomes" id="UP000245207"/>
    </source>
</evidence>
<gene>
    <name evidence="1" type="ORF">CTI12_AA350550</name>
</gene>
<comment type="caution">
    <text evidence="1">The sequence shown here is derived from an EMBL/GenBank/DDBJ whole genome shotgun (WGS) entry which is preliminary data.</text>
</comment>
<accession>A0A2U1MRK2</accession>
<evidence type="ECO:0000313" key="1">
    <source>
        <dbReference type="EMBL" id="PWA63888.1"/>
    </source>
</evidence>
<organism evidence="1 2">
    <name type="scientific">Artemisia annua</name>
    <name type="common">Sweet wormwood</name>
    <dbReference type="NCBI Taxonomy" id="35608"/>
    <lineage>
        <taxon>Eukaryota</taxon>
        <taxon>Viridiplantae</taxon>
        <taxon>Streptophyta</taxon>
        <taxon>Embryophyta</taxon>
        <taxon>Tracheophyta</taxon>
        <taxon>Spermatophyta</taxon>
        <taxon>Magnoliopsida</taxon>
        <taxon>eudicotyledons</taxon>
        <taxon>Gunneridae</taxon>
        <taxon>Pentapetalae</taxon>
        <taxon>asterids</taxon>
        <taxon>campanulids</taxon>
        <taxon>Asterales</taxon>
        <taxon>Asteraceae</taxon>
        <taxon>Asteroideae</taxon>
        <taxon>Anthemideae</taxon>
        <taxon>Artemisiinae</taxon>
        <taxon>Artemisia</taxon>
    </lineage>
</organism>
<sequence length="87" mass="10055">MVKGKYAQLYLRKSSVIRARYGPYDGMLFAGHPDYEPDPTARLKNDLIVNQNEMYWMYTYDSPIFMLRTVVTPDGKISVPASTEKNE</sequence>
<name>A0A2U1MRK2_ARTAN</name>
<dbReference type="AlphaFoldDB" id="A0A2U1MRK2"/>